<accession>A0A7G6YBN3</accession>
<dbReference type="KEGG" id="lse:F1C12_12675"/>
<dbReference type="CDD" id="cd07814">
    <property type="entry name" value="SRPBCC_CalC_Aha1-like"/>
    <property type="match status" value="1"/>
</dbReference>
<dbReference type="InterPro" id="IPR013538">
    <property type="entry name" value="ASHA1/2-like_C"/>
</dbReference>
<dbReference type="InterPro" id="IPR023393">
    <property type="entry name" value="START-like_dom_sf"/>
</dbReference>
<evidence type="ECO:0000259" key="2">
    <source>
        <dbReference type="Pfam" id="PF08327"/>
    </source>
</evidence>
<evidence type="ECO:0000256" key="1">
    <source>
        <dbReference type="ARBA" id="ARBA00006817"/>
    </source>
</evidence>
<reference evidence="4" key="1">
    <citation type="submission" date="2019-09" db="EMBL/GenBank/DDBJ databases">
        <title>Antimicrobial potential of Antarctic Bacteria.</title>
        <authorList>
            <person name="Benaud N."/>
            <person name="Edwards R.J."/>
            <person name="Ferrari B.C."/>
        </authorList>
    </citation>
    <scope>NUCLEOTIDE SEQUENCE [LARGE SCALE GENOMIC DNA]</scope>
    <source>
        <strain evidence="4">INR9</strain>
    </source>
</reference>
<dbReference type="RefSeq" id="WP_185275367.1">
    <property type="nucleotide sequence ID" value="NZ_CP043641.1"/>
</dbReference>
<proteinExistence type="inferred from homology"/>
<dbReference type="SUPFAM" id="SSF55961">
    <property type="entry name" value="Bet v1-like"/>
    <property type="match status" value="1"/>
</dbReference>
<feature type="domain" description="Activator of Hsp90 ATPase homologue 1/2-like C-terminal" evidence="2">
    <location>
        <begin position="15"/>
        <end position="155"/>
    </location>
</feature>
<dbReference type="Pfam" id="PF08327">
    <property type="entry name" value="AHSA1"/>
    <property type="match status" value="1"/>
</dbReference>
<evidence type="ECO:0000313" key="4">
    <source>
        <dbReference type="Proteomes" id="UP000515511"/>
    </source>
</evidence>
<dbReference type="Gene3D" id="3.30.530.20">
    <property type="match status" value="1"/>
</dbReference>
<name>A0A7G6YBN3_9MICO</name>
<comment type="similarity">
    <text evidence="1">Belongs to the AHA1 family.</text>
</comment>
<evidence type="ECO:0000313" key="3">
    <source>
        <dbReference type="EMBL" id="QNE35898.1"/>
    </source>
</evidence>
<organism evidence="3 4">
    <name type="scientific">Leifsonia shinshuensis</name>
    <dbReference type="NCBI Taxonomy" id="150026"/>
    <lineage>
        <taxon>Bacteria</taxon>
        <taxon>Bacillati</taxon>
        <taxon>Actinomycetota</taxon>
        <taxon>Actinomycetes</taxon>
        <taxon>Micrococcales</taxon>
        <taxon>Microbacteriaceae</taxon>
        <taxon>Leifsonia</taxon>
    </lineage>
</organism>
<dbReference type="EMBL" id="CP043641">
    <property type="protein sequence ID" value="QNE35898.1"/>
    <property type="molecule type" value="Genomic_DNA"/>
</dbReference>
<sequence length="167" mass="18463">MTNETTDIVVRRILNAPVETVWRLWTDPELVTEWWGPQDYTSPSAQVDLREGGSYVFSMLAPDDQGGAESFTGGVYTAIVPHERLEFTQSITDEDGVPLPGDQLPEGFTQNIRTVVEFADVNGLTELTITESGWSRSLMSVFAYAGMHQSLDKLTTDVLRAMTETAA</sequence>
<dbReference type="AlphaFoldDB" id="A0A7G6YBN3"/>
<protein>
    <submittedName>
        <fullName evidence="3">SRPBCC domain-containing protein</fullName>
    </submittedName>
</protein>
<dbReference type="Proteomes" id="UP000515511">
    <property type="component" value="Chromosome"/>
</dbReference>
<gene>
    <name evidence="3" type="ORF">F1C12_12675</name>
</gene>